<keyword evidence="4" id="KW-1185">Reference proteome</keyword>
<feature type="compositionally biased region" description="Basic and acidic residues" evidence="1">
    <location>
        <begin position="1537"/>
        <end position="1546"/>
    </location>
</feature>
<dbReference type="EMBL" id="AYKW01000013">
    <property type="protein sequence ID" value="PIL30968.1"/>
    <property type="molecule type" value="Genomic_DNA"/>
</dbReference>
<reference evidence="3 4" key="1">
    <citation type="journal article" date="2015" name="Sci. Rep.">
        <title>Chromosome-level genome map provides insights into diverse defense mechanisms in the medicinal fungus Ganoderma sinense.</title>
        <authorList>
            <person name="Zhu Y."/>
            <person name="Xu J."/>
            <person name="Sun C."/>
            <person name="Zhou S."/>
            <person name="Xu H."/>
            <person name="Nelson D.R."/>
            <person name="Qian J."/>
            <person name="Song J."/>
            <person name="Luo H."/>
            <person name="Xiang L."/>
            <person name="Li Y."/>
            <person name="Xu Z."/>
            <person name="Ji A."/>
            <person name="Wang L."/>
            <person name="Lu S."/>
            <person name="Hayward A."/>
            <person name="Sun W."/>
            <person name="Li X."/>
            <person name="Schwartz D.C."/>
            <person name="Wang Y."/>
            <person name="Chen S."/>
        </authorList>
    </citation>
    <scope>NUCLEOTIDE SEQUENCE [LARGE SCALE GENOMIC DNA]</scope>
    <source>
        <strain evidence="3 4">ZZ0214-1</strain>
    </source>
</reference>
<dbReference type="Pfam" id="PF20222">
    <property type="entry name" value="DUF6581"/>
    <property type="match status" value="1"/>
</dbReference>
<feature type="region of interest" description="Disordered" evidence="1">
    <location>
        <begin position="843"/>
        <end position="892"/>
    </location>
</feature>
<feature type="region of interest" description="Disordered" evidence="1">
    <location>
        <begin position="1384"/>
        <end position="1408"/>
    </location>
</feature>
<evidence type="ECO:0000313" key="4">
    <source>
        <dbReference type="Proteomes" id="UP000230002"/>
    </source>
</evidence>
<dbReference type="InterPro" id="IPR017956">
    <property type="entry name" value="AT_hook_DNA-bd_motif"/>
</dbReference>
<dbReference type="InterPro" id="IPR044210">
    <property type="entry name" value="Tfc3-like"/>
</dbReference>
<feature type="compositionally biased region" description="Basic residues" evidence="1">
    <location>
        <begin position="591"/>
        <end position="600"/>
    </location>
</feature>
<evidence type="ECO:0000313" key="3">
    <source>
        <dbReference type="EMBL" id="PIL30968.1"/>
    </source>
</evidence>
<sequence length="2202" mass="243385">MDDLVRHCLRELSFDGDLGCDVSRLRDFISDFYSAASSSGRVEGQNVDDAFCAFVWSVIIQQLGVRVGTLPAGSSTDVYIAPQASAVKKAKAKGEDAAAEDSAPVTGLDIVEDAVIRPLEDLRKQYGESLRVAVDPETTFAALTGSHIRPSKLTPMIYTGLQIITRGRERGVSVLDLGKQSGYDQKTCFYIIKQLVDLDLVVKLRQPGVSTNIAVHKYFYERSPIWQQVAAEEKKAVSEAQAKDEDGESEEDDDEEETKPFTPVHFDPIGSRHLSSMPVLKSRLTKLLKACPHNMHTSNNLMLKIGFGFIEKVNVPHANRKRFPDKKVPCIHLLKEDGPSQGQDEVVPMEDDDVEGKFSTQLLPTNFSLHKQVIDCLAEAGTTGMTLNELSAALGNFDKRTIDLLLNRLEKDPPPAHLADLGIAQLAETHGRERRYKYYTVAHYLALAEREKFEDQRYRDADMSAVGAFLHVDADVFYEDDDELDRHVREMSTSKGSGPTAKAKGKKKYTNPTLPDGSIKRGRPRKSQGAGEDGEAMPTPSKKGKKRKREEDGGEDGAAEPPPKKKRGRPPKNPTASVASEGGPSQAAPTPKKRGRPPKKKVVDAEEQASGPPGPSSAQQESVSVFAAPKKRGRPRKIPESIMGPPDEIPVPRDSEGQENVPPVPLPIEDVPMPERRASSPLSSLPPSPAHISSIAETTRDAEEGSSHPERRADDSQPEPVSQDAYAEGPSSSLRRSARTPKTRKQIDAAPSPKRNSRRQRPSTTAAAVIEEDHVQARTMQVDEPASSQLSTKDTAQRVAQEVHSSLVLPDTTAHTDIPIDPALLGGDDLARLALAQGHSLIAMTPPPEFPHAGPSTLQKRDQPDTASETPSAKRSRAGDSNKFRSRGNISQPRRENEILRLLAEADGIVNTSTKEIYDAHAALVEKLVKAGEPTSIPIGSRIDKRTLEATLRDLESKSKVKLLTTSVPTLTGSNRMARIAYLPETSSDAVNVFLAELSQHLSSLPPIPSAANLKTLDEPIDYGRGRTKAPDRARPSQAPEQGASETRELKLDDTTTLFQQDDQVVHDVLLTEKNTVAQLYGYTVGRAARARTLHIATVALFEKDAASAQVVSKQHRIMHTSYYFTDMPISIYCSLVAVLQPDQELTALLHSPSGQDTPVGAVSDSLRAALAPAQAKSRARILSLLSLLQILGLVTPLVPAESTTPQFVCTDNGEHPAAFNVAPPGPYTPAIAPLYWRFNDAASIRLWALGDGLPPVWKTASVSTGQQVALFWSDLEKVCIDLVYTQEVLGATPAPTGPASEEIATAGKSLRRTFSWSVIYNLSFYQAEYLRRHIDSATGNTPLEDEDASRREAELDRLSWVVSASKEVVVSWFEKARKKHLRDLKKHKHSTSKGKRKANADEDASAVVSRRAAEAKEQREREWEGMVRRMHPGELRQSATQRVHRVRGKFMQSNAKASEKWEARILEAIKEADLVAEKLLSTARAPLFTPMPVAKPALPAPAPSSLQEKDVDELIASQGPRVSQDSRTGKKTRKGKERDTGETDVKAPRRHRFLWNRDYDELVRDASAIIKARCRGPTRLDWGAMEQIFPAVPRNSVRQRLVHLKEVAGTETYLSRLEDKWYDLWVQHRGTEVLPDPDPESATNFNLATHVKFLRKHIDKNAIRVGFVEVQDSQTVELPGTLEEIQEYFEVVEKTSNAPQWDFMWSVVAEEAREKQFAHRAITAEVGDMPPIPAYESDWLYVADAAVKIVLGNPKETYDADVASRLLKGVGEEPVRLTTTELLNRGVLARTLRDPTKTKPGRTLKISDNNSNSLGGQLHRELFQDASALEDLIVQQQQQQQQLDGPDAASGTAPEPWQEWPLLATDGDTAFLLELASEIKVRFDVDTSHPQSMRSIIDWNSKKADDDDIETAVRVRYVDIARPSRPRSPQEARTEASGISAGMDVDVDQPSLSLEHGKLADGKLAFCRRMSEGVIDCQACLQHARESLLRELNADERDVVDHILAALEEAGPPGLARQDICEKLGFVQENTLSSAIQRVSERPVPLAHWAGYTTIVLVASACIRKWTVTIFDSKEDEPESTSEPLQRSMIFPRRWLDIYGRKLTDMWESALRAVLGLVLLHPGVSQAEIRWRLRSAYDRQEVGEVLQTLLDARYITSRVDTAHVDQCGAFGGPLPDEREERFTFWFLADAGSESGRRWYQV</sequence>
<dbReference type="GO" id="GO:0006384">
    <property type="term" value="P:transcription initiation at RNA polymerase III promoter"/>
    <property type="evidence" value="ECO:0007669"/>
    <property type="project" value="InterPro"/>
</dbReference>
<feature type="region of interest" description="Disordered" evidence="1">
    <location>
        <begin position="1924"/>
        <end position="1945"/>
    </location>
</feature>
<dbReference type="PRINTS" id="PR00929">
    <property type="entry name" value="ATHOOK"/>
</dbReference>
<accession>A0A2G8SBJ4</accession>
<dbReference type="GO" id="GO:0003677">
    <property type="term" value="F:DNA binding"/>
    <property type="evidence" value="ECO:0007669"/>
    <property type="project" value="UniProtKB-KW"/>
</dbReference>
<name>A0A2G8SBJ4_9APHY</name>
<dbReference type="OrthoDB" id="68020at2759"/>
<feature type="region of interest" description="Disordered" evidence="1">
    <location>
        <begin position="489"/>
        <end position="798"/>
    </location>
</feature>
<dbReference type="Proteomes" id="UP000230002">
    <property type="component" value="Unassembled WGS sequence"/>
</dbReference>
<feature type="compositionally biased region" description="Basic and acidic residues" evidence="1">
    <location>
        <begin position="1016"/>
        <end position="1035"/>
    </location>
</feature>
<comment type="caution">
    <text evidence="3">The sequence shown here is derived from an EMBL/GenBank/DDBJ whole genome shotgun (WGS) entry which is preliminary data.</text>
</comment>
<dbReference type="STRING" id="1077348.A0A2G8SBJ4"/>
<feature type="compositionally biased region" description="Basic residues" evidence="1">
    <location>
        <begin position="1384"/>
        <end position="1398"/>
    </location>
</feature>
<dbReference type="GO" id="GO:0005634">
    <property type="term" value="C:nucleus"/>
    <property type="evidence" value="ECO:0007669"/>
    <property type="project" value="UniProtKB-SubCell"/>
</dbReference>
<dbReference type="SMART" id="SM00384">
    <property type="entry name" value="AT_hook"/>
    <property type="match status" value="4"/>
</dbReference>
<dbReference type="CDD" id="cd16169">
    <property type="entry name" value="Tau138_eWH"/>
    <property type="match status" value="1"/>
</dbReference>
<dbReference type="GO" id="GO:0000127">
    <property type="term" value="C:transcription factor TFIIIC complex"/>
    <property type="evidence" value="ECO:0007669"/>
    <property type="project" value="InterPro"/>
</dbReference>
<evidence type="ECO:0000259" key="2">
    <source>
        <dbReference type="Pfam" id="PF20222"/>
    </source>
</evidence>
<proteinExistence type="predicted"/>
<feature type="compositionally biased region" description="Polar residues" evidence="1">
    <location>
        <begin position="1807"/>
        <end position="1816"/>
    </location>
</feature>
<dbReference type="PANTHER" id="PTHR15180">
    <property type="entry name" value="GENERAL TRANSCRIPTION FACTOR 3C POLYPEPTIDE 1"/>
    <property type="match status" value="1"/>
</dbReference>
<evidence type="ECO:0000256" key="1">
    <source>
        <dbReference type="SAM" id="MobiDB-lite"/>
    </source>
</evidence>
<feature type="region of interest" description="Disordered" evidence="1">
    <location>
        <begin position="1009"/>
        <end position="1050"/>
    </location>
</feature>
<feature type="region of interest" description="Disordered" evidence="1">
    <location>
        <begin position="1837"/>
        <end position="1860"/>
    </location>
</feature>
<dbReference type="InterPro" id="IPR035625">
    <property type="entry name" value="Tfc3-like_eWH"/>
</dbReference>
<gene>
    <name evidence="3" type="ORF">GSI_07137</name>
</gene>
<feature type="domain" description="Transcription factor tau subunit sfc3/Tfc3 C-terminal" evidence="2">
    <location>
        <begin position="1550"/>
        <end position="1920"/>
    </location>
</feature>
<feature type="region of interest" description="Disordered" evidence="1">
    <location>
        <begin position="236"/>
        <end position="270"/>
    </location>
</feature>
<feature type="compositionally biased region" description="Basic and acidic residues" evidence="1">
    <location>
        <begin position="698"/>
        <end position="715"/>
    </location>
</feature>
<feature type="region of interest" description="Disordered" evidence="1">
    <location>
        <begin position="1795"/>
        <end position="1817"/>
    </location>
</feature>
<organism evidence="3 4">
    <name type="scientific">Ganoderma sinense ZZ0214-1</name>
    <dbReference type="NCBI Taxonomy" id="1077348"/>
    <lineage>
        <taxon>Eukaryota</taxon>
        <taxon>Fungi</taxon>
        <taxon>Dikarya</taxon>
        <taxon>Basidiomycota</taxon>
        <taxon>Agaricomycotina</taxon>
        <taxon>Agaricomycetes</taxon>
        <taxon>Polyporales</taxon>
        <taxon>Polyporaceae</taxon>
        <taxon>Ganoderma</taxon>
    </lineage>
</organism>
<dbReference type="GO" id="GO:0042791">
    <property type="term" value="P:5S class rRNA transcription by RNA polymerase III"/>
    <property type="evidence" value="ECO:0007669"/>
    <property type="project" value="TreeGrafter"/>
</dbReference>
<feature type="compositionally biased region" description="Acidic residues" evidence="1">
    <location>
        <begin position="245"/>
        <end position="257"/>
    </location>
</feature>
<feature type="region of interest" description="Disordered" evidence="1">
    <location>
        <begin position="1516"/>
        <end position="1546"/>
    </location>
</feature>
<dbReference type="PANTHER" id="PTHR15180:SF1">
    <property type="entry name" value="GENERAL TRANSCRIPTION FACTOR 3C POLYPEPTIDE 1"/>
    <property type="match status" value="1"/>
</dbReference>
<protein>
    <submittedName>
        <fullName evidence="3">Transcription factor</fullName>
    </submittedName>
</protein>
<dbReference type="InterPro" id="IPR046488">
    <property type="entry name" value="Sfc3/Tfc3_C"/>
</dbReference>